<evidence type="ECO:0000313" key="2">
    <source>
        <dbReference type="Proteomes" id="UP000219252"/>
    </source>
</evidence>
<accession>A0A285UCU8</accession>
<keyword evidence="2" id="KW-1185">Reference proteome</keyword>
<reference evidence="2" key="1">
    <citation type="submission" date="2017-08" db="EMBL/GenBank/DDBJ databases">
        <authorList>
            <person name="Varghese N."/>
            <person name="Submissions S."/>
        </authorList>
    </citation>
    <scope>NUCLEOTIDE SEQUENCE [LARGE SCALE GENOMIC DNA]</scope>
    <source>
        <strain evidence="2">JC23</strain>
    </source>
</reference>
<proteinExistence type="predicted"/>
<sequence length="166" mass="18716">MKGMKYLNPIIMTIVLGVIFSGCVEEKKSTLPDDLPEFVLASDFDIIDWERKAIEFEDMIGNLNIVGVIGADMPSISEQKWMWHLWGIDEIVNNDLTVVGYHKETETVHPILQTGNDNWSIPLAGEHNGADAHTPSSVKFAKEGEWALLLYVNNELFDILVMDINE</sequence>
<evidence type="ECO:0008006" key="3">
    <source>
        <dbReference type="Google" id="ProtNLM"/>
    </source>
</evidence>
<gene>
    <name evidence="1" type="ORF">SAMN05877842_10631</name>
</gene>
<dbReference type="PROSITE" id="PS51257">
    <property type="entry name" value="PROKAR_LIPOPROTEIN"/>
    <property type="match status" value="1"/>
</dbReference>
<name>A0A285UCU8_9BACL</name>
<dbReference type="Proteomes" id="UP000219252">
    <property type="component" value="Unassembled WGS sequence"/>
</dbReference>
<organism evidence="1 2">
    <name type="scientific">Ureibacillus acetophenoni</name>
    <dbReference type="NCBI Taxonomy" id="614649"/>
    <lineage>
        <taxon>Bacteria</taxon>
        <taxon>Bacillati</taxon>
        <taxon>Bacillota</taxon>
        <taxon>Bacilli</taxon>
        <taxon>Bacillales</taxon>
        <taxon>Caryophanaceae</taxon>
        <taxon>Ureibacillus</taxon>
    </lineage>
</organism>
<protein>
    <recommendedName>
        <fullName evidence="3">DUF4871 domain-containing protein</fullName>
    </recommendedName>
</protein>
<evidence type="ECO:0000313" key="1">
    <source>
        <dbReference type="EMBL" id="SOC39619.1"/>
    </source>
</evidence>
<dbReference type="Gene3D" id="2.60.40.3830">
    <property type="match status" value="1"/>
</dbReference>
<dbReference type="RefSeq" id="WP_235864568.1">
    <property type="nucleotide sequence ID" value="NZ_OBQC01000006.1"/>
</dbReference>
<dbReference type="EMBL" id="OBQC01000006">
    <property type="protein sequence ID" value="SOC39619.1"/>
    <property type="molecule type" value="Genomic_DNA"/>
</dbReference>
<dbReference type="AlphaFoldDB" id="A0A285UCU8"/>